<evidence type="ECO:0000313" key="2">
    <source>
        <dbReference type="Proteomes" id="UP001384579"/>
    </source>
</evidence>
<accession>A0ABU8YPH1</accession>
<dbReference type="Proteomes" id="UP001384579">
    <property type="component" value="Unassembled WGS sequence"/>
</dbReference>
<keyword evidence="2" id="KW-1185">Reference proteome</keyword>
<dbReference type="PANTHER" id="PTHR34235:SF3">
    <property type="entry name" value="SLR1203 PROTEIN"/>
    <property type="match status" value="1"/>
</dbReference>
<sequence length="159" mass="18821">MAKLDVNLQKLYDRDYLKWIETTVEKLRLRDYSNIDWENMIEQIEDMGRTERRSLESNLVVLLMHLLKWEFQPDRRSGSWKSTIAEHRRRLRKSLQDSPSLKPYLEEVFSECYSDAIEQASAETGLSLETFPQWCVYTSAEVLDSNFLPDFLSDGMTEN</sequence>
<dbReference type="PANTHER" id="PTHR34235">
    <property type="entry name" value="SLR1203 PROTEIN-RELATED"/>
    <property type="match status" value="1"/>
</dbReference>
<dbReference type="InterPro" id="IPR002636">
    <property type="entry name" value="DUF29"/>
</dbReference>
<dbReference type="EMBL" id="JBBLXS010000204">
    <property type="protein sequence ID" value="MEK0186330.1"/>
    <property type="molecule type" value="Genomic_DNA"/>
</dbReference>
<protein>
    <submittedName>
        <fullName evidence="1">DUF29 domain-containing protein</fullName>
    </submittedName>
</protein>
<gene>
    <name evidence="1" type="ORF">WMG39_15930</name>
</gene>
<name>A0ABU8YPH1_9CYAN</name>
<organism evidence="1 2">
    <name type="scientific">Microcoleus anatoxicus PTRS2</name>
    <dbReference type="NCBI Taxonomy" id="2705321"/>
    <lineage>
        <taxon>Bacteria</taxon>
        <taxon>Bacillati</taxon>
        <taxon>Cyanobacteriota</taxon>
        <taxon>Cyanophyceae</taxon>
        <taxon>Oscillatoriophycideae</taxon>
        <taxon>Oscillatoriales</taxon>
        <taxon>Microcoleaceae</taxon>
        <taxon>Microcoleus</taxon>
        <taxon>Microcoleus anatoxicus</taxon>
    </lineage>
</organism>
<dbReference type="Gene3D" id="1.20.1220.20">
    <property type="entry name" value="Uncharcterised protein PF01724"/>
    <property type="match status" value="1"/>
</dbReference>
<dbReference type="RefSeq" id="WP_340525298.1">
    <property type="nucleotide sequence ID" value="NZ_JBBLXS010000204.1"/>
</dbReference>
<dbReference type="Pfam" id="PF01724">
    <property type="entry name" value="DUF29"/>
    <property type="match status" value="1"/>
</dbReference>
<proteinExistence type="predicted"/>
<comment type="caution">
    <text evidence="1">The sequence shown here is derived from an EMBL/GenBank/DDBJ whole genome shotgun (WGS) entry which is preliminary data.</text>
</comment>
<evidence type="ECO:0000313" key="1">
    <source>
        <dbReference type="EMBL" id="MEK0186330.1"/>
    </source>
</evidence>
<reference evidence="1 2" key="1">
    <citation type="journal article" date="2020" name="Harmful Algae">
        <title>Molecular and morphological characterization of a novel dihydroanatoxin-a producing Microcoleus species (cyanobacteria) from the Russian River, California, USA.</title>
        <authorList>
            <person name="Conklin K.Y."/>
            <person name="Stancheva R."/>
            <person name="Otten T.G."/>
            <person name="Fadness R."/>
            <person name="Boyer G.L."/>
            <person name="Read B."/>
            <person name="Zhang X."/>
            <person name="Sheath R.G."/>
        </authorList>
    </citation>
    <scope>NUCLEOTIDE SEQUENCE [LARGE SCALE GENOMIC DNA]</scope>
    <source>
        <strain evidence="1 2">PTRS2</strain>
    </source>
</reference>